<sequence>MRVGEMSFHEKRTWIAALSALVGYAAYAVVVLGRAAGGPLSGVAYEWPLVWSTVLSVVVTIALVVVVSALAPKEAGEEDERDRDINRFGEHVGQAFVVLGAVAALALALLDADGFWIANAVYLAFVLSAVVGAAAKIVAYRRGVHGW</sequence>
<dbReference type="RefSeq" id="WP_096496293.1">
    <property type="nucleotide sequence ID" value="NZ_CP023445.1"/>
</dbReference>
<name>A0A290ZBX5_9PSEU</name>
<feature type="transmembrane region" description="Helical" evidence="1">
    <location>
        <begin position="116"/>
        <end position="139"/>
    </location>
</feature>
<dbReference type="KEGG" id="apre:CNX65_27205"/>
<organism evidence="2 3">
    <name type="scientific">Actinosynnema pretiosum</name>
    <dbReference type="NCBI Taxonomy" id="42197"/>
    <lineage>
        <taxon>Bacteria</taxon>
        <taxon>Bacillati</taxon>
        <taxon>Actinomycetota</taxon>
        <taxon>Actinomycetes</taxon>
        <taxon>Pseudonocardiales</taxon>
        <taxon>Pseudonocardiaceae</taxon>
        <taxon>Actinosynnema</taxon>
    </lineage>
</organism>
<keyword evidence="1" id="KW-1133">Transmembrane helix</keyword>
<accession>A0A290ZBX5</accession>
<reference evidence="2" key="1">
    <citation type="submission" date="2017-09" db="EMBL/GenBank/DDBJ databases">
        <title>Complete Genome Sequence of ansamitocin-producing Bacterium Actinosynnema pretiosum X47.</title>
        <authorList>
            <person name="Cao G."/>
            <person name="Zong G."/>
            <person name="Zhong C."/>
            <person name="Fu J."/>
        </authorList>
    </citation>
    <scope>NUCLEOTIDE SEQUENCE [LARGE SCALE GENOMIC DNA]</scope>
    <source>
        <strain evidence="2">X47</strain>
    </source>
</reference>
<evidence type="ECO:0000256" key="1">
    <source>
        <dbReference type="SAM" id="Phobius"/>
    </source>
</evidence>
<evidence type="ECO:0000313" key="3">
    <source>
        <dbReference type="Proteomes" id="UP000218505"/>
    </source>
</evidence>
<evidence type="ECO:0000313" key="2">
    <source>
        <dbReference type="EMBL" id="ATE56508.1"/>
    </source>
</evidence>
<gene>
    <name evidence="2" type="ORF">CNX65_27205</name>
</gene>
<keyword evidence="1" id="KW-0472">Membrane</keyword>
<feature type="transmembrane region" description="Helical" evidence="1">
    <location>
        <begin position="12"/>
        <end position="37"/>
    </location>
</feature>
<keyword evidence="1" id="KW-0812">Transmembrane</keyword>
<dbReference type="Proteomes" id="UP000218505">
    <property type="component" value="Chromosome"/>
</dbReference>
<feature type="transmembrane region" description="Helical" evidence="1">
    <location>
        <begin position="92"/>
        <end position="110"/>
    </location>
</feature>
<proteinExistence type="predicted"/>
<dbReference type="EMBL" id="CP023445">
    <property type="protein sequence ID" value="ATE56508.1"/>
    <property type="molecule type" value="Genomic_DNA"/>
</dbReference>
<feature type="transmembrane region" description="Helical" evidence="1">
    <location>
        <begin position="49"/>
        <end position="71"/>
    </location>
</feature>
<keyword evidence="3" id="KW-1185">Reference proteome</keyword>
<protein>
    <submittedName>
        <fullName evidence="2">Uncharacterized protein</fullName>
    </submittedName>
</protein>
<dbReference type="AlphaFoldDB" id="A0A290ZBX5"/>